<dbReference type="Pfam" id="PF00239">
    <property type="entry name" value="Resolvase"/>
    <property type="match status" value="1"/>
</dbReference>
<keyword evidence="1" id="KW-0175">Coiled coil</keyword>
<evidence type="ECO:0000313" key="4">
    <source>
        <dbReference type="EMBL" id="MBE5039797.1"/>
    </source>
</evidence>
<feature type="domain" description="Recombinase" evidence="3">
    <location>
        <begin position="184"/>
        <end position="310"/>
    </location>
</feature>
<accession>A0A9D5M5G5</accession>
<dbReference type="GO" id="GO:0003677">
    <property type="term" value="F:DNA binding"/>
    <property type="evidence" value="ECO:0007669"/>
    <property type="project" value="InterPro"/>
</dbReference>
<dbReference type="InterPro" id="IPR006119">
    <property type="entry name" value="Resolv_N"/>
</dbReference>
<feature type="coiled-coil region" evidence="1">
    <location>
        <begin position="403"/>
        <end position="472"/>
    </location>
</feature>
<dbReference type="Proteomes" id="UP000806542">
    <property type="component" value="Unassembled WGS sequence"/>
</dbReference>
<evidence type="ECO:0000259" key="3">
    <source>
        <dbReference type="PROSITE" id="PS51737"/>
    </source>
</evidence>
<dbReference type="Pfam" id="PF07508">
    <property type="entry name" value="Recombinase"/>
    <property type="match status" value="1"/>
</dbReference>
<dbReference type="InterPro" id="IPR038109">
    <property type="entry name" value="DNA_bind_recomb_sf"/>
</dbReference>
<dbReference type="InterPro" id="IPR050639">
    <property type="entry name" value="SSR_resolvase"/>
</dbReference>
<dbReference type="RefSeq" id="WP_177657916.1">
    <property type="nucleotide sequence ID" value="NZ_JADCKB010000008.1"/>
</dbReference>
<protein>
    <submittedName>
        <fullName evidence="4">Recombinase family protein</fullName>
    </submittedName>
</protein>
<dbReference type="PANTHER" id="PTHR30461:SF23">
    <property type="entry name" value="DNA RECOMBINASE-RELATED"/>
    <property type="match status" value="1"/>
</dbReference>
<gene>
    <name evidence="4" type="ORF">INF28_04885</name>
</gene>
<dbReference type="EMBL" id="JADCKB010000008">
    <property type="protein sequence ID" value="MBE5039797.1"/>
    <property type="molecule type" value="Genomic_DNA"/>
</dbReference>
<dbReference type="Gene3D" id="3.40.50.1390">
    <property type="entry name" value="Resolvase, N-terminal catalytic domain"/>
    <property type="match status" value="1"/>
</dbReference>
<dbReference type="PROSITE" id="PS51737">
    <property type="entry name" value="RECOMBINASE_DNA_BIND"/>
    <property type="match status" value="1"/>
</dbReference>
<evidence type="ECO:0000259" key="2">
    <source>
        <dbReference type="PROSITE" id="PS51736"/>
    </source>
</evidence>
<dbReference type="InterPro" id="IPR011109">
    <property type="entry name" value="DNA_bind_recombinase_dom"/>
</dbReference>
<evidence type="ECO:0000313" key="5">
    <source>
        <dbReference type="Proteomes" id="UP000806542"/>
    </source>
</evidence>
<dbReference type="Pfam" id="PF13408">
    <property type="entry name" value="Zn_ribbon_recom"/>
    <property type="match status" value="1"/>
</dbReference>
<evidence type="ECO:0000256" key="1">
    <source>
        <dbReference type="SAM" id="Coils"/>
    </source>
</evidence>
<proteinExistence type="predicted"/>
<dbReference type="InterPro" id="IPR025827">
    <property type="entry name" value="Zn_ribbon_recom_dom"/>
</dbReference>
<dbReference type="SMART" id="SM00857">
    <property type="entry name" value="Resolvase"/>
    <property type="match status" value="1"/>
</dbReference>
<name>A0A9D5M5G5_9FIRM</name>
<dbReference type="InterPro" id="IPR036162">
    <property type="entry name" value="Resolvase-like_N_sf"/>
</dbReference>
<keyword evidence="5" id="KW-1185">Reference proteome</keyword>
<comment type="caution">
    <text evidence="4">The sequence shown here is derived from an EMBL/GenBank/DDBJ whole genome shotgun (WGS) entry which is preliminary data.</text>
</comment>
<dbReference type="PROSITE" id="PS51736">
    <property type="entry name" value="RECOMBINASES_3"/>
    <property type="match status" value="1"/>
</dbReference>
<organism evidence="4 5">
    <name type="scientific">Ructibacterium gallinarum</name>
    <dbReference type="NCBI Taxonomy" id="2779355"/>
    <lineage>
        <taxon>Bacteria</taxon>
        <taxon>Bacillati</taxon>
        <taxon>Bacillota</taxon>
        <taxon>Clostridia</taxon>
        <taxon>Eubacteriales</taxon>
        <taxon>Oscillospiraceae</taxon>
        <taxon>Ructibacterium</taxon>
    </lineage>
</organism>
<dbReference type="CDD" id="cd00338">
    <property type="entry name" value="Ser_Recombinase"/>
    <property type="match status" value="1"/>
</dbReference>
<dbReference type="GO" id="GO:0000150">
    <property type="term" value="F:DNA strand exchange activity"/>
    <property type="evidence" value="ECO:0007669"/>
    <property type="project" value="InterPro"/>
</dbReference>
<sequence length="525" mass="60495">MARKVTVIPPSIQPWTGAALHAAARKKVAAYARVSTDSKEQKTSYAAQVEHYTKYIQSKPEWEFVKVYTDEGITAVNTKRRDGFKDMVKDALDGKIDLIVTKSVSRFARNTVDSLVTVRKLKAHGVEIYFEKENIYTLDSKGELLITIMSSIAQEESRSISENVTWGQRKRFADGKISLAYKNFLGFEKGKDNLPKIVDEQAKVARRLYSLFMRGKTPYLIAQIFTSEGIPTPAGKTVWHPSTVLSILTNEKYKGDARLQKTFTVDFLTKKKKLNEGEVPQYYIENSHEPIINPIEFDWVQAEIARRKKLGKNYSGKSVLSAKLICADCGSFFGPKVWQSNTKYRKTIWQCNGKFKEPHKCSTPHVTEDEIKQKFLWAYNMLVFEKDTLLENCRVMQDAICDCTDLNTKLDRLYRELEVLTELVRKCVNENAQVALNQTEYLKRYNGYVEDYEQLKSKIEVLEKEKTERKEKADFIGGFMFEVSEFGNAIEVFDEQLWMMAVHQVIVHPDGKLTFQFWNGEKLEI</sequence>
<dbReference type="SUPFAM" id="SSF53041">
    <property type="entry name" value="Resolvase-like"/>
    <property type="match status" value="1"/>
</dbReference>
<dbReference type="Gene3D" id="3.90.1750.20">
    <property type="entry name" value="Putative Large Serine Recombinase, Chain B, Domain 2"/>
    <property type="match status" value="1"/>
</dbReference>
<dbReference type="AlphaFoldDB" id="A0A9D5M5G5"/>
<feature type="domain" description="Resolvase/invertase-type recombinase catalytic" evidence="2">
    <location>
        <begin position="27"/>
        <end position="175"/>
    </location>
</feature>
<dbReference type="PANTHER" id="PTHR30461">
    <property type="entry name" value="DNA-INVERTASE FROM LAMBDOID PROPHAGE"/>
    <property type="match status" value="1"/>
</dbReference>
<reference evidence="4" key="1">
    <citation type="submission" date="2020-10" db="EMBL/GenBank/DDBJ databases">
        <title>ChiBAC.</title>
        <authorList>
            <person name="Zenner C."/>
            <person name="Hitch T.C.A."/>
            <person name="Clavel T."/>
        </authorList>
    </citation>
    <scope>NUCLEOTIDE SEQUENCE</scope>
    <source>
        <strain evidence="4">DSM 107454</strain>
    </source>
</reference>